<evidence type="ECO:0000256" key="2">
    <source>
        <dbReference type="SAM" id="SignalP"/>
    </source>
</evidence>
<feature type="chain" id="PRO_5045167472" evidence="2">
    <location>
        <begin position="20"/>
        <end position="1003"/>
    </location>
</feature>
<evidence type="ECO:0000256" key="1">
    <source>
        <dbReference type="ARBA" id="ARBA00010116"/>
    </source>
</evidence>
<keyword evidence="2" id="KW-0732">Signal</keyword>
<accession>A0ABS5E357</accession>
<sequence length="1003" mass="99780">MIRSLWGVVLGLMVALLTACGGGGSDAGDCVIGCSGDGGSTAKVSELRIALSSNTIDLTSPSPVTVTVTAVNAANQAVADALVTVSVDQEGNILAGASKTDASGVLTATLNAGTNKSVRVMTITAVSGTVSKQASVAVVEGGPSSPVSDLRVALSSASIDASAPAPVAVTVTAVNASNQVVSNAPVTLSVANGGLITAAAAKTDGSGILTGNLELGDNRAVRTMTVTAISGAIAKSAVVSVVEGSPSAAVAELRVTAATSTISNKAPAPVEVTVQAVNANNLPVSGAPVTVRADQGGVVTAGAATTSAAGTLTVTLGMGSNTTPRVITLTATSGTKTGTGTVTVVDGFSAGTASVAVALSSTTVSNAAPSTISVTLLDAKGVAVPNAVVTFSSEKGLGRFNANSALTDASGKAQVQLSPATSTTAGADYVLASAQVNGVDVSAKAGFSVIAIPIQIQSLTSDSPAGIGPYGQTNIDVVLSGTLPGVPVTLQAVSQCAATGKATLLPALLTTSIGSGSFVLKDNQCGVNSNNDTVTISVVGSTESKSIQIPIGKPAASSLAYVSASPSVIYLKGSGFAESSTVTFQVRDSSGNPLPNVPVTLSLVNATGGVTLEGAGIPRNSDSNGQVSGRVVAGTVPTPVRVRAELSSNTSVNTVSSGLSIAVGLPAQQNFSLAQRTINIEGWNYDGTTNSYTIIASDRLGNPVPDDTAINFVTEGGGQIASQAFTKSVQGLSSATATFQSSEPRPADGRITVLAYALGEESFLDLNGNNVWDGGSSAEPFQDLGDLFISRRFVTTYDSAVDQTISFANSTENCVLNTNPLLPSNASIPSIGTRCDKTLGRNFVRRATETILSTSSPEVYIFRGGVGNPLGLAGTLDSSCATRSIVSSSDGVTTSTFYRVNTGIFSAAGAMTLLLADSNPNRLNPMPAGTEVSVTATDGLSVKVLGGTPVVSTSDATAIGISVGFDQTTTAGTVFVTTKTPKGVTTSVPVPVFKDAALTQCAR</sequence>
<organism evidence="4 5">
    <name type="scientific">Ideonella paludis</name>
    <dbReference type="NCBI Taxonomy" id="1233411"/>
    <lineage>
        <taxon>Bacteria</taxon>
        <taxon>Pseudomonadati</taxon>
        <taxon>Pseudomonadota</taxon>
        <taxon>Betaproteobacteria</taxon>
        <taxon>Burkholderiales</taxon>
        <taxon>Sphaerotilaceae</taxon>
        <taxon>Ideonella</taxon>
    </lineage>
</organism>
<comment type="caution">
    <text evidence="4">The sequence shown here is derived from an EMBL/GenBank/DDBJ whole genome shotgun (WGS) entry which is preliminary data.</text>
</comment>
<dbReference type="InterPro" id="IPR013783">
    <property type="entry name" value="Ig-like_fold"/>
</dbReference>
<dbReference type="RefSeq" id="WP_210810997.1">
    <property type="nucleotide sequence ID" value="NZ_JAGQDG010000008.1"/>
</dbReference>
<comment type="similarity">
    <text evidence="1">Belongs to the intimin/invasin family.</text>
</comment>
<dbReference type="EMBL" id="JAGQDG010000008">
    <property type="protein sequence ID" value="MBQ0937446.1"/>
    <property type="molecule type" value="Genomic_DNA"/>
</dbReference>
<evidence type="ECO:0000259" key="3">
    <source>
        <dbReference type="PROSITE" id="PS51127"/>
    </source>
</evidence>
<feature type="signal peptide" evidence="2">
    <location>
        <begin position="1"/>
        <end position="19"/>
    </location>
</feature>
<dbReference type="PROSITE" id="PS51127">
    <property type="entry name" value="BIG1"/>
    <property type="match status" value="1"/>
</dbReference>
<dbReference type="Proteomes" id="UP000672097">
    <property type="component" value="Unassembled WGS sequence"/>
</dbReference>
<dbReference type="InterPro" id="IPR008964">
    <property type="entry name" value="Invasin/intimin_cell_adhesion"/>
</dbReference>
<evidence type="ECO:0000313" key="4">
    <source>
        <dbReference type="EMBL" id="MBQ0937446.1"/>
    </source>
</evidence>
<dbReference type="InterPro" id="IPR003344">
    <property type="entry name" value="Big_1_dom"/>
</dbReference>
<reference evidence="4 5" key="1">
    <citation type="submission" date="2021-04" db="EMBL/GenBank/DDBJ databases">
        <title>The genome sequence of type strain Ideonella paludis KCTC 32238.</title>
        <authorList>
            <person name="Liu Y."/>
        </authorList>
    </citation>
    <scope>NUCLEOTIDE SEQUENCE [LARGE SCALE GENOMIC DNA]</scope>
    <source>
        <strain evidence="4 5">KCTC 32238</strain>
    </source>
</reference>
<dbReference type="SUPFAM" id="SSF49373">
    <property type="entry name" value="Invasin/intimin cell-adhesion fragments"/>
    <property type="match status" value="5"/>
</dbReference>
<proteinExistence type="inferred from homology"/>
<protein>
    <submittedName>
        <fullName evidence="4">Ig-like domain-containing protein</fullName>
    </submittedName>
</protein>
<dbReference type="Gene3D" id="2.60.40.10">
    <property type="entry name" value="Immunoglobulins"/>
    <property type="match status" value="5"/>
</dbReference>
<keyword evidence="5" id="KW-1185">Reference proteome</keyword>
<dbReference type="PROSITE" id="PS51257">
    <property type="entry name" value="PROKAR_LIPOPROTEIN"/>
    <property type="match status" value="1"/>
</dbReference>
<feature type="domain" description="Big-1" evidence="3">
    <location>
        <begin position="352"/>
        <end position="452"/>
    </location>
</feature>
<name>A0ABS5E357_9BURK</name>
<dbReference type="SMART" id="SM00634">
    <property type="entry name" value="BID_1"/>
    <property type="match status" value="4"/>
</dbReference>
<evidence type="ECO:0000313" key="5">
    <source>
        <dbReference type="Proteomes" id="UP000672097"/>
    </source>
</evidence>
<gene>
    <name evidence="4" type="ORF">KAK11_19125</name>
</gene>